<gene>
    <name evidence="2" type="ORF">J2X09_002614</name>
</gene>
<dbReference type="EMBL" id="JAVDWE010000006">
    <property type="protein sequence ID" value="MDR7094871.1"/>
    <property type="molecule type" value="Genomic_DNA"/>
</dbReference>
<dbReference type="InterPro" id="IPR011049">
    <property type="entry name" value="Serralysin-like_metalloprot_C"/>
</dbReference>
<dbReference type="PRINTS" id="PR00313">
    <property type="entry name" value="CABNDNGRPT"/>
</dbReference>
<dbReference type="InterPro" id="IPR001343">
    <property type="entry name" value="Hemolysn_Ca-bd"/>
</dbReference>
<evidence type="ECO:0000256" key="1">
    <source>
        <dbReference type="SAM" id="MobiDB-lite"/>
    </source>
</evidence>
<dbReference type="Proteomes" id="UP001265550">
    <property type="component" value="Unassembled WGS sequence"/>
</dbReference>
<organism evidence="2 3">
    <name type="scientific">Hydrogenophaga laconesensis</name>
    <dbReference type="NCBI Taxonomy" id="1805971"/>
    <lineage>
        <taxon>Bacteria</taxon>
        <taxon>Pseudomonadati</taxon>
        <taxon>Pseudomonadota</taxon>
        <taxon>Betaproteobacteria</taxon>
        <taxon>Burkholderiales</taxon>
        <taxon>Comamonadaceae</taxon>
        <taxon>Hydrogenophaga</taxon>
    </lineage>
</organism>
<name>A0ABU1VBL1_9BURK</name>
<protein>
    <submittedName>
        <fullName evidence="2">Ca2+-binding RTX toxin-like protein</fullName>
    </submittedName>
</protein>
<dbReference type="Gene3D" id="2.150.10.10">
    <property type="entry name" value="Serralysin-like metalloprotease, C-terminal"/>
    <property type="match status" value="1"/>
</dbReference>
<proteinExistence type="predicted"/>
<feature type="region of interest" description="Disordered" evidence="1">
    <location>
        <begin position="187"/>
        <end position="209"/>
    </location>
</feature>
<dbReference type="Pfam" id="PF00353">
    <property type="entry name" value="HemolysinCabind"/>
    <property type="match status" value="1"/>
</dbReference>
<evidence type="ECO:0000313" key="3">
    <source>
        <dbReference type="Proteomes" id="UP001265550"/>
    </source>
</evidence>
<reference evidence="2 3" key="1">
    <citation type="submission" date="2023-07" db="EMBL/GenBank/DDBJ databases">
        <title>Sorghum-associated microbial communities from plants grown in Nebraska, USA.</title>
        <authorList>
            <person name="Schachtman D."/>
        </authorList>
    </citation>
    <scope>NUCLEOTIDE SEQUENCE [LARGE SCALE GENOMIC DNA]</scope>
    <source>
        <strain evidence="2 3">BE240</strain>
    </source>
</reference>
<comment type="caution">
    <text evidence="2">The sequence shown here is derived from an EMBL/GenBank/DDBJ whole genome shotgun (WGS) entry which is preliminary data.</text>
</comment>
<keyword evidence="3" id="KW-1185">Reference proteome</keyword>
<sequence>MAQHIQLNITKAGGTRSTFVARSGTANVVRETAVTRIEFLDPVTGKAPTKVKARRAGQDLVLEFDLSGEAVTVVLENYDEHRGELVGLDTAGDRGLAYVGPDGATFSSLADGAAASFELPGAAGVGATDGAVRVAAGVIGAVTTAALLRRVSDHGETGVEDVDNVIVGTLREDTLTGTERRDRIFARESDDAAHGGGGDDTVLGEDGNDTIEGGLGNDVLIAGAGTTDHGAAGTVNGAADWLSYQNASSGVTVDLFGNGRFGTVTGGDGGDTIYGFENVLGSSGADSVMVSTSTPHDGVISTGDGNDTVQGVVTVAAVEHVVAVAAVEQVVAVATVHGVVTVAASHGVVAVAAIDGIIAIATVQDVVAIVAVEHVVAVATVQGVFAIASVDRVVAITRIDAVVGSTTVDGVISVGARHSAVRRRYR</sequence>
<accession>A0ABU1VBL1</accession>
<evidence type="ECO:0000313" key="2">
    <source>
        <dbReference type="EMBL" id="MDR7094871.1"/>
    </source>
</evidence>
<dbReference type="SUPFAM" id="SSF51120">
    <property type="entry name" value="beta-Roll"/>
    <property type="match status" value="1"/>
</dbReference>